<dbReference type="PRINTS" id="PR00455">
    <property type="entry name" value="HTHTETR"/>
</dbReference>
<dbReference type="HOGENOM" id="CLU_069356_22_0_11"/>
<evidence type="ECO:0000313" key="5">
    <source>
        <dbReference type="Proteomes" id="UP000025947"/>
    </source>
</evidence>
<keyword evidence="5" id="KW-1185">Reference proteome</keyword>
<dbReference type="AlphaFoldDB" id="A0A051TVT2"/>
<sequence length="197" mass="21186">MAGLRRKLLLEAAADLFARQGFHAVGIDDIGAAAGVSGPAVYRHFQNKDAILRELCDAAMTELLAGARRATNAGTPTEVLHALVDLHAAFGARRRGLLAVYAREHRSLSPLATRALRRRQHRYESFWVDALVRARGDLDRERAQGLVAAVLSLLNASAYMPASLDDATIEAMLAAAAVAALFSRAVTQQVDGAPHRI</sequence>
<reference evidence="4 5" key="1">
    <citation type="submission" date="2014-04" db="EMBL/GenBank/DDBJ databases">
        <title>The Genome Sequence of Mycobacterium tuberculosis TKK-01-0051.</title>
        <authorList>
            <consortium name="The Broad Institute Genomics Platform"/>
            <consortium name="The Broad Institute Genome Sequencing Center for Infectious Disease"/>
            <person name="Earl A.M."/>
            <person name="Cohen K."/>
            <person name="Pym A."/>
            <person name="Bishai W."/>
            <person name="Maharaj K."/>
            <person name="Desjardins C."/>
            <person name="Abeel T."/>
            <person name="Young S."/>
            <person name="Zeng Q."/>
            <person name="Gargeya S."/>
            <person name="Abouelleil A."/>
            <person name="Alvarado L."/>
            <person name="Chapman S.B."/>
            <person name="Gainer-Dewar J."/>
            <person name="Goldberg J."/>
            <person name="Griggs A."/>
            <person name="Gujja S."/>
            <person name="Hansen M."/>
            <person name="Howarth C."/>
            <person name="Imamovic A."/>
            <person name="Larimer J."/>
            <person name="Murphy C."/>
            <person name="Naylor J."/>
            <person name="Pearson M."/>
            <person name="Poon T.W."/>
            <person name="Priest M."/>
            <person name="Roberts A."/>
            <person name="Saif S."/>
            <person name="Shea T."/>
            <person name="Sykes S."/>
            <person name="Wortman J."/>
            <person name="Nusbaum C."/>
            <person name="Birren B."/>
        </authorList>
    </citation>
    <scope>NUCLEOTIDE SEQUENCE [LARGE SCALE GENOMIC DNA]</scope>
    <source>
        <strain evidence="4 5">TKK-01-0051</strain>
    </source>
</reference>
<evidence type="ECO:0000313" key="4">
    <source>
        <dbReference type="EMBL" id="KBZ60446.1"/>
    </source>
</evidence>
<dbReference type="GO" id="GO:0000976">
    <property type="term" value="F:transcription cis-regulatory region binding"/>
    <property type="evidence" value="ECO:0007669"/>
    <property type="project" value="TreeGrafter"/>
</dbReference>
<dbReference type="InterPro" id="IPR036271">
    <property type="entry name" value="Tet_transcr_reg_TetR-rel_C_sf"/>
</dbReference>
<dbReference type="Proteomes" id="UP000025947">
    <property type="component" value="Unassembled WGS sequence"/>
</dbReference>
<evidence type="ECO:0000256" key="2">
    <source>
        <dbReference type="PROSITE-ProRule" id="PRU00335"/>
    </source>
</evidence>
<evidence type="ECO:0000256" key="1">
    <source>
        <dbReference type="ARBA" id="ARBA00023125"/>
    </source>
</evidence>
<dbReference type="EMBL" id="JLXW01000010">
    <property type="protein sequence ID" value="KBZ60446.1"/>
    <property type="molecule type" value="Genomic_DNA"/>
</dbReference>
<dbReference type="PANTHER" id="PTHR30055:SF237">
    <property type="entry name" value="TRANSCRIPTIONAL REPRESSOR MCE3R"/>
    <property type="match status" value="1"/>
</dbReference>
<dbReference type="Pfam" id="PF17932">
    <property type="entry name" value="TetR_C_24"/>
    <property type="match status" value="1"/>
</dbReference>
<dbReference type="Gene3D" id="1.10.10.60">
    <property type="entry name" value="Homeodomain-like"/>
    <property type="match status" value="1"/>
</dbReference>
<dbReference type="Gene3D" id="1.10.357.10">
    <property type="entry name" value="Tetracycline Repressor, domain 2"/>
    <property type="match status" value="1"/>
</dbReference>
<dbReference type="InterPro" id="IPR009057">
    <property type="entry name" value="Homeodomain-like_sf"/>
</dbReference>
<feature type="domain" description="HTH tetR-type" evidence="3">
    <location>
        <begin position="3"/>
        <end position="63"/>
    </location>
</feature>
<dbReference type="PANTHER" id="PTHR30055">
    <property type="entry name" value="HTH-TYPE TRANSCRIPTIONAL REGULATOR RUTR"/>
    <property type="match status" value="1"/>
</dbReference>
<evidence type="ECO:0000259" key="3">
    <source>
        <dbReference type="PROSITE" id="PS50977"/>
    </source>
</evidence>
<dbReference type="RefSeq" id="WP_011560588.1">
    <property type="nucleotide sequence ID" value="NZ_KK328284.1"/>
</dbReference>
<name>A0A051TVT2_9MYCO</name>
<feature type="DNA-binding region" description="H-T-H motif" evidence="2">
    <location>
        <begin position="26"/>
        <end position="45"/>
    </location>
</feature>
<dbReference type="PROSITE" id="PS50977">
    <property type="entry name" value="HTH_TETR_2"/>
    <property type="match status" value="1"/>
</dbReference>
<dbReference type="SUPFAM" id="SSF48498">
    <property type="entry name" value="Tetracyclin repressor-like, C-terminal domain"/>
    <property type="match status" value="1"/>
</dbReference>
<comment type="caution">
    <text evidence="4">The sequence shown here is derived from an EMBL/GenBank/DDBJ whole genome shotgun (WGS) entry which is preliminary data.</text>
</comment>
<dbReference type="GO" id="GO:0003700">
    <property type="term" value="F:DNA-binding transcription factor activity"/>
    <property type="evidence" value="ECO:0007669"/>
    <property type="project" value="TreeGrafter"/>
</dbReference>
<accession>A0A051TVT2</accession>
<dbReference type="GeneID" id="45764411"/>
<organism evidence="4 5">
    <name type="scientific">Mycobacterium [tuberculosis] TKK-01-0051</name>
    <dbReference type="NCBI Taxonomy" id="1324261"/>
    <lineage>
        <taxon>Bacteria</taxon>
        <taxon>Bacillati</taxon>
        <taxon>Actinomycetota</taxon>
        <taxon>Actinomycetes</taxon>
        <taxon>Mycobacteriales</taxon>
        <taxon>Mycobacteriaceae</taxon>
        <taxon>Mycobacterium</taxon>
        <taxon>Mycobacterium avium complex (MAC)</taxon>
    </lineage>
</organism>
<dbReference type="InterPro" id="IPR050109">
    <property type="entry name" value="HTH-type_TetR-like_transc_reg"/>
</dbReference>
<dbReference type="Pfam" id="PF00440">
    <property type="entry name" value="TetR_N"/>
    <property type="match status" value="1"/>
</dbReference>
<dbReference type="InterPro" id="IPR041490">
    <property type="entry name" value="KstR2_TetR_C"/>
</dbReference>
<dbReference type="InterPro" id="IPR001647">
    <property type="entry name" value="HTH_TetR"/>
</dbReference>
<keyword evidence="1 2" id="KW-0238">DNA-binding</keyword>
<gene>
    <name evidence="4" type="ORF">K875_03390</name>
</gene>
<dbReference type="SUPFAM" id="SSF46689">
    <property type="entry name" value="Homeodomain-like"/>
    <property type="match status" value="1"/>
</dbReference>
<dbReference type="PATRIC" id="fig|1324261.3.peg.3430"/>
<proteinExistence type="predicted"/>
<protein>
    <recommendedName>
        <fullName evidence="3">HTH tetR-type domain-containing protein</fullName>
    </recommendedName>
</protein>